<evidence type="ECO:0000256" key="2">
    <source>
        <dbReference type="ARBA" id="ARBA00022679"/>
    </source>
</evidence>
<dbReference type="EMBL" id="SOMN01000011">
    <property type="protein sequence ID" value="TFE26940.1"/>
    <property type="molecule type" value="Genomic_DNA"/>
</dbReference>
<dbReference type="Pfam" id="PF00551">
    <property type="entry name" value="Formyl_trans_N"/>
    <property type="match status" value="1"/>
</dbReference>
<keyword evidence="7" id="KW-1185">Reference proteome</keyword>
<evidence type="ECO:0000313" key="7">
    <source>
        <dbReference type="Proteomes" id="UP000297900"/>
    </source>
</evidence>
<dbReference type="Gene3D" id="3.40.50.170">
    <property type="entry name" value="Formyl transferase, N-terminal domain"/>
    <property type="match status" value="1"/>
</dbReference>
<comment type="caution">
    <text evidence="6">The sequence shown here is derived from an EMBL/GenBank/DDBJ whole genome shotgun (WGS) entry which is preliminary data.</text>
</comment>
<evidence type="ECO:0000256" key="1">
    <source>
        <dbReference type="ARBA" id="ARBA00005054"/>
    </source>
</evidence>
<gene>
    <name evidence="4" type="primary">purN</name>
    <name evidence="6" type="ORF">E2980_10605</name>
</gene>
<dbReference type="SUPFAM" id="SSF53328">
    <property type="entry name" value="Formyltransferase"/>
    <property type="match status" value="1"/>
</dbReference>
<keyword evidence="2 4" id="KW-0808">Transferase</keyword>
<dbReference type="HAMAP" id="MF_01930">
    <property type="entry name" value="PurN"/>
    <property type="match status" value="1"/>
</dbReference>
<comment type="catalytic activity">
    <reaction evidence="4">
        <text>N(1)-(5-phospho-beta-D-ribosyl)glycinamide + (6R)-10-formyltetrahydrofolate = N(2)-formyl-N(1)-(5-phospho-beta-D-ribosyl)glycinamide + (6S)-5,6,7,8-tetrahydrofolate + H(+)</text>
        <dbReference type="Rhea" id="RHEA:15053"/>
        <dbReference type="ChEBI" id="CHEBI:15378"/>
        <dbReference type="ChEBI" id="CHEBI:57453"/>
        <dbReference type="ChEBI" id="CHEBI:143788"/>
        <dbReference type="ChEBI" id="CHEBI:147286"/>
        <dbReference type="ChEBI" id="CHEBI:195366"/>
        <dbReference type="EC" id="2.1.2.2"/>
    </reaction>
</comment>
<feature type="binding site" evidence="4">
    <location>
        <begin position="109"/>
        <end position="112"/>
    </location>
    <ligand>
        <name>(6R)-10-formyltetrahydrofolate</name>
        <dbReference type="ChEBI" id="CHEBI:195366"/>
    </ligand>
</feature>
<dbReference type="EC" id="2.1.2.2" evidence="4"/>
<comment type="similarity">
    <text evidence="4">Belongs to the GART family.</text>
</comment>
<protein>
    <recommendedName>
        <fullName evidence="4">Phosphoribosylglycinamide formyltransferase</fullName>
        <ecNumber evidence="4">2.1.2.2</ecNumber>
    </recommendedName>
    <alternativeName>
        <fullName evidence="4">5'-phosphoribosylglycinamide transformylase</fullName>
    </alternativeName>
    <alternativeName>
        <fullName evidence="4">GAR transformylase</fullName>
        <shortName evidence="4">GART</shortName>
    </alternativeName>
</protein>
<reference evidence="6 7" key="1">
    <citation type="submission" date="2019-03" db="EMBL/GenBank/DDBJ databases">
        <title>Cohnella endophytica sp. nov., a novel endophytic bacterium isolated from bark of Sonneratia apetala.</title>
        <authorList>
            <person name="Tuo L."/>
        </authorList>
    </citation>
    <scope>NUCLEOTIDE SEQUENCE [LARGE SCALE GENOMIC DNA]</scope>
    <source>
        <strain evidence="6 7">CCTCC AB 208254</strain>
    </source>
</reference>
<dbReference type="UniPathway" id="UPA00074">
    <property type="reaction ID" value="UER00126"/>
</dbReference>
<dbReference type="InterPro" id="IPR002376">
    <property type="entry name" value="Formyl_transf_N"/>
</dbReference>
<sequence>MISSNGAGEAATAPTEPSAPIKIAVFASGNGSNFQALAESVRDGKINATLELVVCDKPSAYVLERARSFQVETYVFSPKEYPSREAYEAEIVAKLQAAGIDLIVMAGYMRLVTNVLVEPYYGRMINVHPALLPAFTGIKGVEQALEYGAKITGATVHFVDGGMDTGPIIAQKAVEIQDRDTLETLSARIQQAEYDLLPTVVGWFADGRVALNGRKVTINN</sequence>
<dbReference type="Proteomes" id="UP000297900">
    <property type="component" value="Unassembled WGS sequence"/>
</dbReference>
<feature type="binding site" evidence="4">
    <location>
        <position position="84"/>
    </location>
    <ligand>
        <name>(6R)-10-formyltetrahydrofolate</name>
        <dbReference type="ChEBI" id="CHEBI:195366"/>
    </ligand>
</feature>
<feature type="site" description="Raises pKa of active site His" evidence="4">
    <location>
        <position position="164"/>
    </location>
</feature>
<dbReference type="AlphaFoldDB" id="A0A4Y8LY19"/>
<feature type="active site" description="Proton donor" evidence="4">
    <location>
        <position position="128"/>
    </location>
</feature>
<comment type="pathway">
    <text evidence="1 4">Purine metabolism; IMP biosynthesis via de novo pathway; N(2)-formyl-N(1)-(5-phospho-D-ribosyl)glycinamide from N(1)-(5-phospho-D-ribosyl)glycinamide (10-formyl THF route): step 1/1.</text>
</comment>
<evidence type="ECO:0000256" key="4">
    <source>
        <dbReference type="HAMAP-Rule" id="MF_01930"/>
    </source>
</evidence>
<feature type="binding site" evidence="4">
    <location>
        <begin position="31"/>
        <end position="33"/>
    </location>
    <ligand>
        <name>N(1)-(5-phospho-beta-D-ribosyl)glycinamide</name>
        <dbReference type="ChEBI" id="CHEBI:143788"/>
    </ligand>
</feature>
<feature type="domain" description="Formyl transferase N-terminal" evidence="5">
    <location>
        <begin position="22"/>
        <end position="201"/>
    </location>
</feature>
<feature type="binding site" evidence="4">
    <location>
        <position position="126"/>
    </location>
    <ligand>
        <name>(6R)-10-formyltetrahydrofolate</name>
        <dbReference type="ChEBI" id="CHEBI:195366"/>
    </ligand>
</feature>
<keyword evidence="3 4" id="KW-0658">Purine biosynthesis</keyword>
<evidence type="ECO:0000256" key="3">
    <source>
        <dbReference type="ARBA" id="ARBA00022755"/>
    </source>
</evidence>
<comment type="function">
    <text evidence="4">Catalyzes the transfer of a formyl group from 10-formyltetrahydrofolate to 5-phospho-ribosyl-glycinamide (GAR), producing 5-phospho-ribosyl-N-formylglycinamide (FGAR) and tetrahydrofolate.</text>
</comment>
<dbReference type="InterPro" id="IPR004607">
    <property type="entry name" value="GART"/>
</dbReference>
<organism evidence="6 7">
    <name type="scientific">Cohnella luojiensis</name>
    <dbReference type="NCBI Taxonomy" id="652876"/>
    <lineage>
        <taxon>Bacteria</taxon>
        <taxon>Bacillati</taxon>
        <taxon>Bacillota</taxon>
        <taxon>Bacilli</taxon>
        <taxon>Bacillales</taxon>
        <taxon>Paenibacillaceae</taxon>
        <taxon>Cohnella</taxon>
    </lineage>
</organism>
<dbReference type="FunFam" id="3.40.50.170:FF:000007">
    <property type="entry name" value="Phosphoribosylglycinamide formyltransferase"/>
    <property type="match status" value="1"/>
</dbReference>
<dbReference type="CDD" id="cd08645">
    <property type="entry name" value="FMT_core_GART"/>
    <property type="match status" value="1"/>
</dbReference>
<dbReference type="GO" id="GO:0004644">
    <property type="term" value="F:phosphoribosylglycinamide formyltransferase activity"/>
    <property type="evidence" value="ECO:0007669"/>
    <property type="project" value="UniProtKB-UniRule"/>
</dbReference>
<dbReference type="GO" id="GO:0006189">
    <property type="term" value="P:'de novo' IMP biosynthetic process"/>
    <property type="evidence" value="ECO:0007669"/>
    <property type="project" value="UniProtKB-UniRule"/>
</dbReference>
<dbReference type="GO" id="GO:0005829">
    <property type="term" value="C:cytosol"/>
    <property type="evidence" value="ECO:0007669"/>
    <property type="project" value="TreeGrafter"/>
</dbReference>
<evidence type="ECO:0000259" key="5">
    <source>
        <dbReference type="Pfam" id="PF00551"/>
    </source>
</evidence>
<dbReference type="RefSeq" id="WP_135152167.1">
    <property type="nucleotide sequence ID" value="NZ_SOMN01000011.1"/>
</dbReference>
<dbReference type="OrthoDB" id="9806170at2"/>
<evidence type="ECO:0000313" key="6">
    <source>
        <dbReference type="EMBL" id="TFE26940.1"/>
    </source>
</evidence>
<name>A0A4Y8LY19_9BACL</name>
<dbReference type="NCBIfam" id="TIGR00639">
    <property type="entry name" value="PurN"/>
    <property type="match status" value="1"/>
</dbReference>
<accession>A0A4Y8LY19</accession>
<dbReference type="InterPro" id="IPR036477">
    <property type="entry name" value="Formyl_transf_N_sf"/>
</dbReference>
<dbReference type="PANTHER" id="PTHR43369:SF2">
    <property type="entry name" value="PHOSPHORIBOSYLGLYCINAMIDE FORMYLTRANSFERASE"/>
    <property type="match status" value="1"/>
</dbReference>
<dbReference type="PANTHER" id="PTHR43369">
    <property type="entry name" value="PHOSPHORIBOSYLGLYCINAMIDE FORMYLTRANSFERASE"/>
    <property type="match status" value="1"/>
</dbReference>
<proteinExistence type="inferred from homology"/>